<name>A0A9J6AY41_SOLCO</name>
<evidence type="ECO:0000313" key="2">
    <source>
        <dbReference type="EMBL" id="KAG5629400.1"/>
    </source>
</evidence>
<protein>
    <submittedName>
        <fullName evidence="2">Uncharacterized protein</fullName>
    </submittedName>
</protein>
<evidence type="ECO:0000256" key="1">
    <source>
        <dbReference type="SAM" id="MobiDB-lite"/>
    </source>
</evidence>
<reference evidence="2 3" key="1">
    <citation type="submission" date="2020-09" db="EMBL/GenBank/DDBJ databases">
        <title>De no assembly of potato wild relative species, Solanum commersonii.</title>
        <authorList>
            <person name="Cho K."/>
        </authorList>
    </citation>
    <scope>NUCLEOTIDE SEQUENCE [LARGE SCALE GENOMIC DNA]</scope>
    <source>
        <strain evidence="2">LZ3.2</strain>
        <tissue evidence="2">Leaf</tissue>
    </source>
</reference>
<keyword evidence="3" id="KW-1185">Reference proteome</keyword>
<comment type="caution">
    <text evidence="2">The sequence shown here is derived from an EMBL/GenBank/DDBJ whole genome shotgun (WGS) entry which is preliminary data.</text>
</comment>
<evidence type="ECO:0000313" key="3">
    <source>
        <dbReference type="Proteomes" id="UP000824120"/>
    </source>
</evidence>
<organism evidence="2 3">
    <name type="scientific">Solanum commersonii</name>
    <name type="common">Commerson's wild potato</name>
    <name type="synonym">Commerson's nightshade</name>
    <dbReference type="NCBI Taxonomy" id="4109"/>
    <lineage>
        <taxon>Eukaryota</taxon>
        <taxon>Viridiplantae</taxon>
        <taxon>Streptophyta</taxon>
        <taxon>Embryophyta</taxon>
        <taxon>Tracheophyta</taxon>
        <taxon>Spermatophyta</taxon>
        <taxon>Magnoliopsida</taxon>
        <taxon>eudicotyledons</taxon>
        <taxon>Gunneridae</taxon>
        <taxon>Pentapetalae</taxon>
        <taxon>asterids</taxon>
        <taxon>lamiids</taxon>
        <taxon>Solanales</taxon>
        <taxon>Solanaceae</taxon>
        <taxon>Solanoideae</taxon>
        <taxon>Solaneae</taxon>
        <taxon>Solanum</taxon>
    </lineage>
</organism>
<feature type="region of interest" description="Disordered" evidence="1">
    <location>
        <begin position="1"/>
        <end position="23"/>
    </location>
</feature>
<dbReference type="EMBL" id="JACXVP010000001">
    <property type="protein sequence ID" value="KAG5629400.1"/>
    <property type="molecule type" value="Genomic_DNA"/>
</dbReference>
<accession>A0A9J6AY41</accession>
<dbReference type="AlphaFoldDB" id="A0A9J6AY41"/>
<proteinExistence type="predicted"/>
<sequence>MFELKDRSQQICPRFEQDDEESPRGEFHEAIMFILTLGQYETLRAKCCPICLIWCLGGPIRILSLSNPP</sequence>
<dbReference type="Proteomes" id="UP000824120">
    <property type="component" value="Chromosome 1"/>
</dbReference>
<gene>
    <name evidence="2" type="ORF">H5410_001117</name>
</gene>